<name>A0ACC0MBL1_RHOML</name>
<keyword evidence="2" id="KW-1185">Reference proteome</keyword>
<gene>
    <name evidence="1" type="ORF">RHMOL_Rhmol09G0095100</name>
</gene>
<dbReference type="EMBL" id="CM046396">
    <property type="protein sequence ID" value="KAI8538340.1"/>
    <property type="molecule type" value="Genomic_DNA"/>
</dbReference>
<proteinExistence type="predicted"/>
<evidence type="ECO:0000313" key="1">
    <source>
        <dbReference type="EMBL" id="KAI8538340.1"/>
    </source>
</evidence>
<sequence length="68" mass="7051">MDGQSATAKGVAVNGFGSLQKLASVIGKQTRGENGWGKRLGEGKAAGDGRRRKRGSGARVSAFQSFLK</sequence>
<accession>A0ACC0MBL1</accession>
<dbReference type="Proteomes" id="UP001062846">
    <property type="component" value="Chromosome 9"/>
</dbReference>
<reference evidence="1" key="1">
    <citation type="submission" date="2022-02" db="EMBL/GenBank/DDBJ databases">
        <title>Plant Genome Project.</title>
        <authorList>
            <person name="Zhang R.-G."/>
        </authorList>
    </citation>
    <scope>NUCLEOTIDE SEQUENCE</scope>
    <source>
        <strain evidence="1">AT1</strain>
    </source>
</reference>
<comment type="caution">
    <text evidence="1">The sequence shown here is derived from an EMBL/GenBank/DDBJ whole genome shotgun (WGS) entry which is preliminary data.</text>
</comment>
<evidence type="ECO:0000313" key="2">
    <source>
        <dbReference type="Proteomes" id="UP001062846"/>
    </source>
</evidence>
<organism evidence="1 2">
    <name type="scientific">Rhododendron molle</name>
    <name type="common">Chinese azalea</name>
    <name type="synonym">Azalea mollis</name>
    <dbReference type="NCBI Taxonomy" id="49168"/>
    <lineage>
        <taxon>Eukaryota</taxon>
        <taxon>Viridiplantae</taxon>
        <taxon>Streptophyta</taxon>
        <taxon>Embryophyta</taxon>
        <taxon>Tracheophyta</taxon>
        <taxon>Spermatophyta</taxon>
        <taxon>Magnoliopsida</taxon>
        <taxon>eudicotyledons</taxon>
        <taxon>Gunneridae</taxon>
        <taxon>Pentapetalae</taxon>
        <taxon>asterids</taxon>
        <taxon>Ericales</taxon>
        <taxon>Ericaceae</taxon>
        <taxon>Ericoideae</taxon>
        <taxon>Rhodoreae</taxon>
        <taxon>Rhododendron</taxon>
    </lineage>
</organism>
<protein>
    <submittedName>
        <fullName evidence="1">Uncharacterized protein</fullName>
    </submittedName>
</protein>